<gene>
    <name evidence="2" type="ORF">CWI69_07360</name>
</gene>
<reference evidence="3" key="1">
    <citation type="journal article" date="2018" name="Front. Microbiol.">
        <title>Genome-Based Analysis Reveals the Taxonomy and Diversity of the Family Idiomarinaceae.</title>
        <authorList>
            <person name="Liu Y."/>
            <person name="Lai Q."/>
            <person name="Shao Z."/>
        </authorList>
    </citation>
    <scope>NUCLEOTIDE SEQUENCE [LARGE SCALE GENOMIC DNA]</scope>
    <source>
        <strain evidence="3">BH195</strain>
    </source>
</reference>
<proteinExistence type="predicted"/>
<name>A0A432XVW5_9GAMM</name>
<evidence type="ECO:0000256" key="1">
    <source>
        <dbReference type="SAM" id="SignalP"/>
    </source>
</evidence>
<dbReference type="OrthoDB" id="6236642at2"/>
<dbReference type="EMBL" id="PIPW01000002">
    <property type="protein sequence ID" value="RUO52849.1"/>
    <property type="molecule type" value="Genomic_DNA"/>
</dbReference>
<sequence>MNSKFYLLILFTLLAVSGCGERAAAPQEPAPVLRYSKPEVCDFAISLAQFDVNQPDAKQLRFLNERWRTLQQDELLRPDEAKHGQHLMTALNYHLARDSITKIDEVLEHTAHAYEQIEGLRRFSSNPQEMKVPDSIIRNLRNAVQDCCAHALSSNATALLRADDSSGLYAVGRRAYFIQRDVNRLLDNELSFADYRNQLQAAAAKLPAAPAAVDLNANWVTCH</sequence>
<organism evidence="2 3">
    <name type="scientific">Pseudidiomarina halophila</name>
    <dbReference type="NCBI Taxonomy" id="1449799"/>
    <lineage>
        <taxon>Bacteria</taxon>
        <taxon>Pseudomonadati</taxon>
        <taxon>Pseudomonadota</taxon>
        <taxon>Gammaproteobacteria</taxon>
        <taxon>Alteromonadales</taxon>
        <taxon>Idiomarinaceae</taxon>
        <taxon>Pseudidiomarina</taxon>
    </lineage>
</organism>
<dbReference type="AlphaFoldDB" id="A0A432XVW5"/>
<comment type="caution">
    <text evidence="2">The sequence shown here is derived from an EMBL/GenBank/DDBJ whole genome shotgun (WGS) entry which is preliminary data.</text>
</comment>
<feature type="chain" id="PRO_5019036035" evidence="1">
    <location>
        <begin position="25"/>
        <end position="223"/>
    </location>
</feature>
<dbReference type="RefSeq" id="WP_126763357.1">
    <property type="nucleotide sequence ID" value="NZ_JBHLTZ010000012.1"/>
</dbReference>
<evidence type="ECO:0000313" key="3">
    <source>
        <dbReference type="Proteomes" id="UP000287198"/>
    </source>
</evidence>
<dbReference type="Proteomes" id="UP000287198">
    <property type="component" value="Unassembled WGS sequence"/>
</dbReference>
<protein>
    <submittedName>
        <fullName evidence="2">Uncharacterized protein</fullName>
    </submittedName>
</protein>
<keyword evidence="1" id="KW-0732">Signal</keyword>
<dbReference type="PROSITE" id="PS51257">
    <property type="entry name" value="PROKAR_LIPOPROTEIN"/>
    <property type="match status" value="1"/>
</dbReference>
<feature type="signal peptide" evidence="1">
    <location>
        <begin position="1"/>
        <end position="24"/>
    </location>
</feature>
<accession>A0A432XVW5</accession>
<keyword evidence="3" id="KW-1185">Reference proteome</keyword>
<evidence type="ECO:0000313" key="2">
    <source>
        <dbReference type="EMBL" id="RUO52849.1"/>
    </source>
</evidence>